<dbReference type="Proteomes" id="UP001523262">
    <property type="component" value="Unassembled WGS sequence"/>
</dbReference>
<keyword evidence="4" id="KW-1185">Reference proteome</keyword>
<dbReference type="EMBL" id="JAMQCR010000003">
    <property type="protein sequence ID" value="MCM2535679.1"/>
    <property type="molecule type" value="Genomic_DNA"/>
</dbReference>
<evidence type="ECO:0000259" key="2">
    <source>
        <dbReference type="Pfam" id="PF13115"/>
    </source>
</evidence>
<sequence>MIKKGIMAMLFILAAVLAGCSNGSDYKVDISKPLYFQKDTAVPFEIKVTEKNKAVKGLAISAELSMANMDHGTYQVKLAEGQDGAYTGKVMLPMEGKYEINVTIQKDGKKAENTLDYTVKKAAGVAMINGKWINNEDLTFYELISKLQLSIDRESAQMKYSGPQLEEELSYLDFQEKTTKDRNQLLTQIIRIRAMALLAEEKGIKQQLRRSRMPLIKTITSIINMIQRKN</sequence>
<keyword evidence="1" id="KW-0732">Signal</keyword>
<evidence type="ECO:0000313" key="3">
    <source>
        <dbReference type="EMBL" id="MCM2535679.1"/>
    </source>
</evidence>
<accession>A0ABT0WHA0</accession>
<organism evidence="3 4">
    <name type="scientific">Neobacillus pocheonensis</name>
    <dbReference type="NCBI Taxonomy" id="363869"/>
    <lineage>
        <taxon>Bacteria</taxon>
        <taxon>Bacillati</taxon>
        <taxon>Bacillota</taxon>
        <taxon>Bacilli</taxon>
        <taxon>Bacillales</taxon>
        <taxon>Bacillaceae</taxon>
        <taxon>Neobacillus</taxon>
    </lineage>
</organism>
<evidence type="ECO:0000256" key="1">
    <source>
        <dbReference type="SAM" id="SignalP"/>
    </source>
</evidence>
<feature type="domain" description="YtkA-like" evidence="2">
    <location>
        <begin position="24"/>
        <end position="102"/>
    </location>
</feature>
<proteinExistence type="predicted"/>
<dbReference type="PROSITE" id="PS51257">
    <property type="entry name" value="PROKAR_LIPOPROTEIN"/>
    <property type="match status" value="1"/>
</dbReference>
<evidence type="ECO:0000313" key="4">
    <source>
        <dbReference type="Proteomes" id="UP001523262"/>
    </source>
</evidence>
<protein>
    <submittedName>
        <fullName evidence="3">FixH family protein</fullName>
    </submittedName>
</protein>
<comment type="caution">
    <text evidence="3">The sequence shown here is derived from an EMBL/GenBank/DDBJ whole genome shotgun (WGS) entry which is preliminary data.</text>
</comment>
<dbReference type="Pfam" id="PF13115">
    <property type="entry name" value="YtkA"/>
    <property type="match status" value="1"/>
</dbReference>
<reference evidence="3 4" key="1">
    <citation type="submission" date="2022-06" db="EMBL/GenBank/DDBJ databases">
        <authorList>
            <person name="Jeon C.O."/>
        </authorList>
    </citation>
    <scope>NUCLEOTIDE SEQUENCE [LARGE SCALE GENOMIC DNA]</scope>
    <source>
        <strain evidence="3 4">KCTC 13943</strain>
    </source>
</reference>
<gene>
    <name evidence="3" type="ORF">NDK43_29580</name>
</gene>
<feature type="signal peptide" evidence="1">
    <location>
        <begin position="1"/>
        <end position="23"/>
    </location>
</feature>
<dbReference type="InterPro" id="IPR032693">
    <property type="entry name" value="YtkA-like_dom"/>
</dbReference>
<name>A0ABT0WHA0_9BACI</name>
<feature type="chain" id="PRO_5045052850" evidence="1">
    <location>
        <begin position="24"/>
        <end position="230"/>
    </location>
</feature>